<evidence type="ECO:0000313" key="2">
    <source>
        <dbReference type="EMBL" id="OZS77504.1"/>
    </source>
</evidence>
<name>A0A264W1R8_9BACL</name>
<gene>
    <name evidence="2" type="ORF">CF394_09800</name>
</gene>
<feature type="transmembrane region" description="Helical" evidence="1">
    <location>
        <begin position="297"/>
        <end position="319"/>
    </location>
</feature>
<dbReference type="Proteomes" id="UP000217065">
    <property type="component" value="Unassembled WGS sequence"/>
</dbReference>
<evidence type="ECO:0000256" key="1">
    <source>
        <dbReference type="SAM" id="Phobius"/>
    </source>
</evidence>
<accession>A0A264W1R8</accession>
<sequence>MMYRDAYIAEVTKRLPQNMREDVALELESTIADMTSDNPSQEELFGALRQLGDPVILASRYLERPLHVIGPALYPTFISILKIVLPIALAVSGITAALGVIVGYSDEASWGQAIIQGIIQIVGAMVQVGIQSVFWVGLVFALIERYSSSRDTMPLTKWDPTQLKPVTMPKRQISRASVIGGFIWTAIWIGIYLNASNLIRLYWEDQSMPLLNEEALRFFLPAVVALAALEVGFGIYKWVKGFWTIPMAIWNLVFNLFWIIGTLLFLTHPELFSAEALIQFGDLLGLSGEETENMKNWAVWSLFVLFLVIAVIDTVDGFLRTRTSGNRKK</sequence>
<dbReference type="AlphaFoldDB" id="A0A264W1R8"/>
<feature type="transmembrane region" description="Helical" evidence="1">
    <location>
        <begin position="83"/>
        <end position="105"/>
    </location>
</feature>
<keyword evidence="1" id="KW-0472">Membrane</keyword>
<proteinExistence type="predicted"/>
<organism evidence="2 3">
    <name type="scientific">Tetzosporium hominis</name>
    <dbReference type="NCBI Taxonomy" id="2020506"/>
    <lineage>
        <taxon>Bacteria</taxon>
        <taxon>Bacillati</taxon>
        <taxon>Bacillota</taxon>
        <taxon>Bacilli</taxon>
        <taxon>Bacillales</taxon>
        <taxon>Caryophanaceae</taxon>
        <taxon>Tetzosporium</taxon>
    </lineage>
</organism>
<feature type="transmembrane region" description="Helical" evidence="1">
    <location>
        <begin position="248"/>
        <end position="267"/>
    </location>
</feature>
<dbReference type="OrthoDB" id="116789at2"/>
<keyword evidence="1" id="KW-0812">Transmembrane</keyword>
<reference evidence="2 3" key="1">
    <citation type="submission" date="2017-07" db="EMBL/GenBank/DDBJ databases">
        <title>Tetzosporium hominis gen.nov. sp.nov.</title>
        <authorList>
            <person name="Tetz G."/>
            <person name="Tetz V."/>
        </authorList>
    </citation>
    <scope>NUCLEOTIDE SEQUENCE [LARGE SCALE GENOMIC DNA]</scope>
    <source>
        <strain evidence="2 3">VT-49</strain>
    </source>
</reference>
<feature type="transmembrane region" description="Helical" evidence="1">
    <location>
        <begin position="176"/>
        <end position="195"/>
    </location>
</feature>
<keyword evidence="3" id="KW-1185">Reference proteome</keyword>
<comment type="caution">
    <text evidence="2">The sequence shown here is derived from an EMBL/GenBank/DDBJ whole genome shotgun (WGS) entry which is preliminary data.</text>
</comment>
<protein>
    <submittedName>
        <fullName evidence="2">Uncharacterized protein</fullName>
    </submittedName>
</protein>
<dbReference type="EMBL" id="NOKQ01000220">
    <property type="protein sequence ID" value="OZS77504.1"/>
    <property type="molecule type" value="Genomic_DNA"/>
</dbReference>
<dbReference type="RefSeq" id="WP_094943334.1">
    <property type="nucleotide sequence ID" value="NZ_NOKQ01000220.1"/>
</dbReference>
<feature type="transmembrane region" description="Helical" evidence="1">
    <location>
        <begin position="117"/>
        <end position="143"/>
    </location>
</feature>
<dbReference type="Pfam" id="PF22564">
    <property type="entry name" value="HAAS"/>
    <property type="match status" value="1"/>
</dbReference>
<evidence type="ECO:0000313" key="3">
    <source>
        <dbReference type="Proteomes" id="UP000217065"/>
    </source>
</evidence>
<feature type="transmembrane region" description="Helical" evidence="1">
    <location>
        <begin position="215"/>
        <end position="236"/>
    </location>
</feature>
<keyword evidence="1" id="KW-1133">Transmembrane helix</keyword>